<dbReference type="Pfam" id="PF14028">
    <property type="entry name" value="Lant_dehydr_C"/>
    <property type="match status" value="1"/>
</dbReference>
<comment type="caution">
    <text evidence="3">The sequence shown here is derived from an EMBL/GenBank/DDBJ whole genome shotgun (WGS) entry which is preliminary data.</text>
</comment>
<dbReference type="NCBIfam" id="TIGR03891">
    <property type="entry name" value="thiopep_ocin"/>
    <property type="match status" value="1"/>
</dbReference>
<accession>A0A6L6PQJ2</accession>
<evidence type="ECO:0000313" key="3">
    <source>
        <dbReference type="EMBL" id="MTV41152.1"/>
    </source>
</evidence>
<dbReference type="RefSeq" id="WP_155467238.1">
    <property type="nucleotide sequence ID" value="NZ_WNKY01000049.1"/>
</dbReference>
<reference evidence="3 4" key="1">
    <citation type="submission" date="2019-11" db="EMBL/GenBank/DDBJ databases">
        <title>Type strains purchased from KCTC, JCM and DSMZ.</title>
        <authorList>
            <person name="Lu H."/>
        </authorList>
    </citation>
    <scope>NUCLEOTIDE SEQUENCE [LARGE SCALE GENOMIC DNA]</scope>
    <source>
        <strain evidence="3 4">KCTC 22382</strain>
    </source>
</reference>
<protein>
    <recommendedName>
        <fullName evidence="5">Lantibiotic dehydratase</fullName>
    </recommendedName>
</protein>
<organism evidence="3 4">
    <name type="scientific">Duganella radicis</name>
    <dbReference type="NCBI Taxonomy" id="551988"/>
    <lineage>
        <taxon>Bacteria</taxon>
        <taxon>Pseudomonadati</taxon>
        <taxon>Pseudomonadota</taxon>
        <taxon>Betaproteobacteria</taxon>
        <taxon>Burkholderiales</taxon>
        <taxon>Oxalobacteraceae</taxon>
        <taxon>Telluria group</taxon>
        <taxon>Duganella</taxon>
    </lineage>
</organism>
<dbReference type="InterPro" id="IPR023809">
    <property type="entry name" value="Thiopep_bacteriocin_synth_dom"/>
</dbReference>
<dbReference type="Proteomes" id="UP000475582">
    <property type="component" value="Unassembled WGS sequence"/>
</dbReference>
<evidence type="ECO:0000259" key="2">
    <source>
        <dbReference type="Pfam" id="PF14028"/>
    </source>
</evidence>
<dbReference type="AlphaFoldDB" id="A0A6L6PQJ2"/>
<dbReference type="Pfam" id="PF04738">
    <property type="entry name" value="Lant_dehydr_N"/>
    <property type="match status" value="1"/>
</dbReference>
<dbReference type="EMBL" id="WNKY01000049">
    <property type="protein sequence ID" value="MTV41152.1"/>
    <property type="molecule type" value="Genomic_DNA"/>
</dbReference>
<evidence type="ECO:0000259" key="1">
    <source>
        <dbReference type="Pfam" id="PF04738"/>
    </source>
</evidence>
<feature type="domain" description="Thiopeptide-type bacteriocin biosynthesis" evidence="2">
    <location>
        <begin position="762"/>
        <end position="1022"/>
    </location>
</feature>
<feature type="domain" description="Lantibiotic dehydratase N-terminal" evidence="1">
    <location>
        <begin position="49"/>
        <end position="684"/>
    </location>
</feature>
<gene>
    <name evidence="3" type="ORF">GM676_26675</name>
</gene>
<name>A0A6L6PQJ2_9BURK</name>
<evidence type="ECO:0008006" key="5">
    <source>
        <dbReference type="Google" id="ProtNLM"/>
    </source>
</evidence>
<dbReference type="OrthoDB" id="1273722at2"/>
<proteinExistence type="predicted"/>
<keyword evidence="4" id="KW-1185">Reference proteome</keyword>
<evidence type="ECO:0000313" key="4">
    <source>
        <dbReference type="Proteomes" id="UP000475582"/>
    </source>
</evidence>
<sequence>MKPLKKLEHQGFCMVRQPILSLDAFEDVKAKLDHLSRYPNDQVKFLLSDPIIGTSLQISAPGIAARLAIKAAKGTSRLEDVTSLLKYVTRMATRSTPFGVFSSVAFARISDQESTSIGDPHCKVRLDSGFLAGLHDHICRKLRLNETAVVRWNTTLATMGNQLRYYERKAVAHQYHFILISIEITPHLSHLLQNCEDNSSIGSLARSLKSFDNELTHEEALDFINELLDSDILELALGVPSIGSDTLEEYLIGVEHCEDPALDEQKNWLRKARERLNAKSEFTFSDTLDLIQNFAEDIRQLDTKSGNQDVLHIDSFRNWESVQLPRNLLPQLERTLRVLATVFPPPSDQALDRFARSFEKRYGESFVPLMHALDPELGIPFGFSAPVIPWTLGMQLRRKNGGAAAQTEQDEIIVKLITGQETEIDLAAMEIVPRQYDHSIALSVGLTIFSEGSSMADPGRYVAFLNYVSAPGANNLMARFAARDAVGTTFFKNSLQSERGADTPIIAEIVHTPYPRSANVLARPSSFEYVILLSGVAPRDAKVIPLSDLRIGVVAGRLVLVSASMKVQVIPRLTSAHNFNGQGNLAVYQFLCAIGKEEMPPFFQWPNSTSRARVLPRVRCGPIVVSPMRWRLEAEQTRKLTEYANIASFSEMRDLLIAYGIPRYTTWDKGDLRLEIDLQSDMSLCMLGHSIGREKVIFLHESIARLSPSWIKIDEKNFHSEIVLPLTLGGVESASKFRHTNYDVASWTLDDYSLERGDKTCWRYLKLYGGEEFLKNLCVESIFPIFNHYFATGKLKNWHFVRYADPDFHIRLRAQGSMRAVAELMNELAEQVLSPLLVSRQLAAVSSDVYLPEVRRYGGHSDLLYAEAVFTIDSIFASKVFALEKETGGDEVVWRSVLIATLQNIRLMLSTDMAESFVALERDKYANELDIDERAQQAISRKYRFVRSIVEDAIRNAPVAESPLTELLEARYAELKKLFATRVAMIQLSFSFVSGVTHMMSNRIFTSPSRYQEFLIFEFISRGMRSISARCN</sequence>
<dbReference type="InterPro" id="IPR006827">
    <property type="entry name" value="Lant_deHydtase_N"/>
</dbReference>